<dbReference type="Proteomes" id="UP001652409">
    <property type="component" value="Unassembled WGS sequence"/>
</dbReference>
<reference evidence="1 2" key="1">
    <citation type="journal article" date="2021" name="ISME Commun">
        <title>Automated analysis of genomic sequences facilitates high-throughput and comprehensive description of bacteria.</title>
        <authorList>
            <person name="Hitch T.C.A."/>
        </authorList>
    </citation>
    <scope>NUCLEOTIDE SEQUENCE [LARGE SCALE GENOMIC DNA]</scope>
    <source>
        <strain evidence="1 2">Sanger_23</strain>
    </source>
</reference>
<gene>
    <name evidence="1" type="ORF">OCV61_18015</name>
</gene>
<keyword evidence="2" id="KW-1185">Reference proteome</keyword>
<proteinExistence type="predicted"/>
<name>A0ABT2TYX0_9FIRM</name>
<sequence>MMFQSVQLNNGKVLQGEKIGELVTDIVNKLSEAGLSCDEARIVLGKTESVLGEFSSIQKID</sequence>
<organism evidence="1 2">
    <name type="scientific">Blautia ammoniilytica</name>
    <dbReference type="NCBI Taxonomy" id="2981782"/>
    <lineage>
        <taxon>Bacteria</taxon>
        <taxon>Bacillati</taxon>
        <taxon>Bacillota</taxon>
        <taxon>Clostridia</taxon>
        <taxon>Lachnospirales</taxon>
        <taxon>Lachnospiraceae</taxon>
        <taxon>Blautia</taxon>
    </lineage>
</organism>
<protein>
    <submittedName>
        <fullName evidence="1">Uncharacterized protein</fullName>
    </submittedName>
</protein>
<accession>A0ABT2TYX0</accession>
<comment type="caution">
    <text evidence="1">The sequence shown here is derived from an EMBL/GenBank/DDBJ whole genome shotgun (WGS) entry which is preliminary data.</text>
</comment>
<dbReference type="RefSeq" id="WP_158422910.1">
    <property type="nucleotide sequence ID" value="NZ_JAOQJL010000064.1"/>
</dbReference>
<dbReference type="EMBL" id="JAOQJL010000064">
    <property type="protein sequence ID" value="MCU6767262.1"/>
    <property type="molecule type" value="Genomic_DNA"/>
</dbReference>
<evidence type="ECO:0000313" key="2">
    <source>
        <dbReference type="Proteomes" id="UP001652409"/>
    </source>
</evidence>
<evidence type="ECO:0000313" key="1">
    <source>
        <dbReference type="EMBL" id="MCU6767262.1"/>
    </source>
</evidence>